<reference evidence="3 4" key="1">
    <citation type="submission" date="2020-03" db="EMBL/GenBank/DDBJ databases">
        <title>A novel species.</title>
        <authorList>
            <person name="Gao J."/>
        </authorList>
    </citation>
    <scope>NUCLEOTIDE SEQUENCE [LARGE SCALE GENOMIC DNA]</scope>
    <source>
        <strain evidence="3 4">QMT-12</strain>
    </source>
</reference>
<keyword evidence="4" id="KW-1185">Reference proteome</keyword>
<feature type="chain" id="PRO_5026183535" evidence="2">
    <location>
        <begin position="27"/>
        <end position="79"/>
    </location>
</feature>
<accession>A0A6G9H8T1</accession>
<feature type="signal peptide" evidence="2">
    <location>
        <begin position="1"/>
        <end position="26"/>
    </location>
</feature>
<evidence type="ECO:0000313" key="3">
    <source>
        <dbReference type="EMBL" id="QIQ06497.1"/>
    </source>
</evidence>
<evidence type="ECO:0000256" key="2">
    <source>
        <dbReference type="SAM" id="SignalP"/>
    </source>
</evidence>
<keyword evidence="2" id="KW-0732">Signal</keyword>
<gene>
    <name evidence="3" type="ORF">HA039_33030</name>
</gene>
<evidence type="ECO:0000313" key="4">
    <source>
        <dbReference type="Proteomes" id="UP000501179"/>
    </source>
</evidence>
<dbReference type="RefSeq" id="WP_167035661.1">
    <property type="nucleotide sequence ID" value="NZ_CP050177.1"/>
</dbReference>
<sequence length="79" mass="7780">MNMRRFLTAAAAGSTLLAVVVPAAHAVDLGDTLHGAARTAGAATEGGEHRSDLGEKVGAAEGIVRGGADAVQSANDLVN</sequence>
<feature type="compositionally biased region" description="Basic and acidic residues" evidence="1">
    <location>
        <begin position="46"/>
        <end position="55"/>
    </location>
</feature>
<dbReference type="Proteomes" id="UP000501179">
    <property type="component" value="Chromosome"/>
</dbReference>
<feature type="region of interest" description="Disordered" evidence="1">
    <location>
        <begin position="39"/>
        <end position="58"/>
    </location>
</feature>
<dbReference type="KEGG" id="slia:HA039_33030"/>
<name>A0A6G9H8T1_9ACTN</name>
<protein>
    <submittedName>
        <fullName evidence="3">Uncharacterized protein</fullName>
    </submittedName>
</protein>
<dbReference type="EMBL" id="CP050177">
    <property type="protein sequence ID" value="QIQ06497.1"/>
    <property type="molecule type" value="Genomic_DNA"/>
</dbReference>
<dbReference type="AlphaFoldDB" id="A0A6G9H8T1"/>
<proteinExistence type="predicted"/>
<organism evidence="3 4">
    <name type="scientific">Streptomyces liangshanensis</name>
    <dbReference type="NCBI Taxonomy" id="2717324"/>
    <lineage>
        <taxon>Bacteria</taxon>
        <taxon>Bacillati</taxon>
        <taxon>Actinomycetota</taxon>
        <taxon>Actinomycetes</taxon>
        <taxon>Kitasatosporales</taxon>
        <taxon>Streptomycetaceae</taxon>
        <taxon>Streptomyces</taxon>
    </lineage>
</organism>
<evidence type="ECO:0000256" key="1">
    <source>
        <dbReference type="SAM" id="MobiDB-lite"/>
    </source>
</evidence>